<comment type="caution">
    <text evidence="2">The sequence shown here is derived from an EMBL/GenBank/DDBJ whole genome shotgun (WGS) entry which is preliminary data.</text>
</comment>
<keyword evidence="1" id="KW-0472">Membrane</keyword>
<feature type="transmembrane region" description="Helical" evidence="1">
    <location>
        <begin position="58"/>
        <end position="74"/>
    </location>
</feature>
<dbReference type="AlphaFoldDB" id="A0AAN8IPX5"/>
<accession>A0AAN8IPX5</accession>
<reference evidence="2 3" key="1">
    <citation type="submission" date="2019-10" db="EMBL/GenBank/DDBJ databases">
        <title>Assembly and Annotation for the nematode Trichostrongylus colubriformis.</title>
        <authorList>
            <person name="Martin J."/>
        </authorList>
    </citation>
    <scope>NUCLEOTIDE SEQUENCE [LARGE SCALE GENOMIC DNA]</scope>
    <source>
        <strain evidence="2">G859</strain>
        <tissue evidence="2">Whole worm</tissue>
    </source>
</reference>
<evidence type="ECO:0000256" key="1">
    <source>
        <dbReference type="SAM" id="Phobius"/>
    </source>
</evidence>
<feature type="non-terminal residue" evidence="2">
    <location>
        <position position="129"/>
    </location>
</feature>
<keyword evidence="1" id="KW-0812">Transmembrane</keyword>
<gene>
    <name evidence="2" type="ORF">GCK32_009536</name>
</gene>
<dbReference type="Proteomes" id="UP001331761">
    <property type="component" value="Unassembled WGS sequence"/>
</dbReference>
<name>A0AAN8IPX5_TRICO</name>
<proteinExistence type="predicted"/>
<protein>
    <submittedName>
        <fullName evidence="2">Uncharacterized protein</fullName>
    </submittedName>
</protein>
<keyword evidence="1" id="KW-1133">Transmembrane helix</keyword>
<organism evidence="2 3">
    <name type="scientific">Trichostrongylus colubriformis</name>
    <name type="common">Black scour worm</name>
    <dbReference type="NCBI Taxonomy" id="6319"/>
    <lineage>
        <taxon>Eukaryota</taxon>
        <taxon>Metazoa</taxon>
        <taxon>Ecdysozoa</taxon>
        <taxon>Nematoda</taxon>
        <taxon>Chromadorea</taxon>
        <taxon>Rhabditida</taxon>
        <taxon>Rhabditina</taxon>
        <taxon>Rhabditomorpha</taxon>
        <taxon>Strongyloidea</taxon>
        <taxon>Trichostrongylidae</taxon>
        <taxon>Trichostrongylus</taxon>
    </lineage>
</organism>
<feature type="transmembrane region" description="Helical" evidence="1">
    <location>
        <begin position="20"/>
        <end position="38"/>
    </location>
</feature>
<evidence type="ECO:0000313" key="3">
    <source>
        <dbReference type="Proteomes" id="UP001331761"/>
    </source>
</evidence>
<evidence type="ECO:0000313" key="2">
    <source>
        <dbReference type="EMBL" id="KAK5977342.1"/>
    </source>
</evidence>
<keyword evidence="3" id="KW-1185">Reference proteome</keyword>
<dbReference type="EMBL" id="WIXE01010725">
    <property type="protein sequence ID" value="KAK5977342.1"/>
    <property type="molecule type" value="Genomic_DNA"/>
</dbReference>
<sequence>MRKRQRYSTVAAKRVDHYLALKWLLLFALVGATTYRLMQIYKAGKFVTLELNHERFTDQLFGVCAGLALANALGRKFHPSEMTRHPPAEHNLNLIAMLFPRLTSTMRQISSITEKIYVPYTPLAREHLA</sequence>